<dbReference type="Pfam" id="PF05368">
    <property type="entry name" value="NmrA"/>
    <property type="match status" value="1"/>
</dbReference>
<evidence type="ECO:0000313" key="6">
    <source>
        <dbReference type="Proteomes" id="UP000191518"/>
    </source>
</evidence>
<comment type="caution">
    <text evidence="5">The sequence shown here is derived from an EMBL/GenBank/DDBJ whole genome shotgun (WGS) entry which is preliminary data.</text>
</comment>
<keyword evidence="3" id="KW-0560">Oxidoreductase</keyword>
<dbReference type="PANTHER" id="PTHR47706">
    <property type="entry name" value="NMRA-LIKE FAMILY PROTEIN"/>
    <property type="match status" value="1"/>
</dbReference>
<dbReference type="InterPro" id="IPR008030">
    <property type="entry name" value="NmrA-like"/>
</dbReference>
<dbReference type="InterPro" id="IPR036291">
    <property type="entry name" value="NAD(P)-bd_dom_sf"/>
</dbReference>
<dbReference type="InterPro" id="IPR051609">
    <property type="entry name" value="NmrA/Isoflavone_reductase-like"/>
</dbReference>
<keyword evidence="2" id="KW-0521">NADP</keyword>
<evidence type="ECO:0000256" key="3">
    <source>
        <dbReference type="ARBA" id="ARBA00023002"/>
    </source>
</evidence>
<evidence type="ECO:0000256" key="2">
    <source>
        <dbReference type="ARBA" id="ARBA00022857"/>
    </source>
</evidence>
<evidence type="ECO:0000259" key="4">
    <source>
        <dbReference type="Pfam" id="PF05368"/>
    </source>
</evidence>
<dbReference type="AlphaFoldDB" id="A0A1V6RV84"/>
<gene>
    <name evidence="5" type="ORF">PENVUL_c024G04326</name>
</gene>
<organism evidence="5 6">
    <name type="scientific">Penicillium vulpinum</name>
    <dbReference type="NCBI Taxonomy" id="29845"/>
    <lineage>
        <taxon>Eukaryota</taxon>
        <taxon>Fungi</taxon>
        <taxon>Dikarya</taxon>
        <taxon>Ascomycota</taxon>
        <taxon>Pezizomycotina</taxon>
        <taxon>Eurotiomycetes</taxon>
        <taxon>Eurotiomycetidae</taxon>
        <taxon>Eurotiales</taxon>
        <taxon>Aspergillaceae</taxon>
        <taxon>Penicillium</taxon>
    </lineage>
</organism>
<reference evidence="6" key="1">
    <citation type="journal article" date="2017" name="Nat. Microbiol.">
        <title>Global analysis of biosynthetic gene clusters reveals vast potential of secondary metabolite production in Penicillium species.</title>
        <authorList>
            <person name="Nielsen J.C."/>
            <person name="Grijseels S."/>
            <person name="Prigent S."/>
            <person name="Ji B."/>
            <person name="Dainat J."/>
            <person name="Nielsen K.F."/>
            <person name="Frisvad J.C."/>
            <person name="Workman M."/>
            <person name="Nielsen J."/>
        </authorList>
    </citation>
    <scope>NUCLEOTIDE SEQUENCE [LARGE SCALE GENOMIC DNA]</scope>
    <source>
        <strain evidence="6">IBT 29486</strain>
    </source>
</reference>
<feature type="domain" description="NmrA-like" evidence="4">
    <location>
        <begin position="3"/>
        <end position="223"/>
    </location>
</feature>
<dbReference type="GO" id="GO:0016491">
    <property type="term" value="F:oxidoreductase activity"/>
    <property type="evidence" value="ECO:0007669"/>
    <property type="project" value="UniProtKB-KW"/>
</dbReference>
<dbReference type="STRING" id="29845.A0A1V6RV84"/>
<dbReference type="PANTHER" id="PTHR47706:SF4">
    <property type="entry name" value="NMRA-LIKE DOMAIN-CONTAINING PROTEIN"/>
    <property type="match status" value="1"/>
</dbReference>
<sequence length="297" mass="32900">MVRIALAGGHGGLGREILDVLAASGQHEILILSRRDKPADETREMVGWARVDYNDKEQLVQALQDIHTVLSFIVVAQDKGNVSQRNLIDACVIAGVKRFAPSEWAGASTDGLPWYAGKTAVHQYLQEINREQKKTTKHLETWGIHVDMQNRRAILLADGKNPGYLSLTTVEDVANVVAKAVLYEGQWPEVGGIRGDELSMTDLVALGEKVRGGSFSVEKIKSVHARMGRLTASWAPEMGHTVVSEGMREAAAKIFTAKTILSIYQATWRVSDEWNQLLPDHKFTSVGAFLQEWWSDK</sequence>
<accession>A0A1V6RV84</accession>
<comment type="similarity">
    <text evidence="1">Belongs to the NmrA-type oxidoreductase family. Isoflavone reductase subfamily.</text>
</comment>
<protein>
    <recommendedName>
        <fullName evidence="4">NmrA-like domain-containing protein</fullName>
    </recommendedName>
</protein>
<dbReference type="SUPFAM" id="SSF51735">
    <property type="entry name" value="NAD(P)-binding Rossmann-fold domains"/>
    <property type="match status" value="1"/>
</dbReference>
<evidence type="ECO:0000256" key="1">
    <source>
        <dbReference type="ARBA" id="ARBA00005725"/>
    </source>
</evidence>
<name>A0A1V6RV84_9EURO</name>
<keyword evidence="6" id="KW-1185">Reference proteome</keyword>
<dbReference type="Gene3D" id="3.40.50.720">
    <property type="entry name" value="NAD(P)-binding Rossmann-like Domain"/>
    <property type="match status" value="1"/>
</dbReference>
<dbReference type="EMBL" id="MDYP01000024">
    <property type="protein sequence ID" value="OQE05409.1"/>
    <property type="molecule type" value="Genomic_DNA"/>
</dbReference>
<dbReference type="Proteomes" id="UP000191518">
    <property type="component" value="Unassembled WGS sequence"/>
</dbReference>
<proteinExistence type="inferred from homology"/>
<evidence type="ECO:0000313" key="5">
    <source>
        <dbReference type="EMBL" id="OQE05409.1"/>
    </source>
</evidence>